<protein>
    <recommendedName>
        <fullName evidence="5">Protein-S-isoprenylcysteine O-methyltransferase</fullName>
        <ecNumber evidence="5">2.1.1.100</ecNumber>
    </recommendedName>
</protein>
<dbReference type="AlphaFoldDB" id="A0A3Q7HBY9"/>
<comment type="catalytic activity">
    <reaction evidence="5">
        <text>[protein]-C-terminal S-[(2E,6E)-farnesyl]-L-cysteine + S-adenosyl-L-methionine = [protein]-C-terminal S-[(2E,6E)-farnesyl]-L-cysteine methyl ester + S-adenosyl-L-homocysteine</text>
        <dbReference type="Rhea" id="RHEA:21672"/>
        <dbReference type="Rhea" id="RHEA-COMP:12125"/>
        <dbReference type="Rhea" id="RHEA-COMP:12126"/>
        <dbReference type="ChEBI" id="CHEBI:57856"/>
        <dbReference type="ChEBI" id="CHEBI:59789"/>
        <dbReference type="ChEBI" id="CHEBI:90510"/>
        <dbReference type="ChEBI" id="CHEBI:90511"/>
        <dbReference type="EC" id="2.1.1.100"/>
    </reaction>
</comment>
<dbReference type="GO" id="GO:0032259">
    <property type="term" value="P:methylation"/>
    <property type="evidence" value="ECO:0007669"/>
    <property type="project" value="UniProtKB-KW"/>
</dbReference>
<reference evidence="6" key="2">
    <citation type="submission" date="2019-01" db="UniProtKB">
        <authorList>
            <consortium name="EnsemblPlants"/>
        </authorList>
    </citation>
    <scope>IDENTIFICATION</scope>
    <source>
        <strain evidence="6">cv. Heinz 1706</strain>
    </source>
</reference>
<evidence type="ECO:0000256" key="3">
    <source>
        <dbReference type="ARBA" id="ARBA00022989"/>
    </source>
</evidence>
<comment type="caution">
    <text evidence="5">Lacks conserved residue(s) required for the propagation of feature annotation.</text>
</comment>
<keyword evidence="5" id="KW-0256">Endoplasmic reticulum</keyword>
<keyword evidence="5" id="KW-0808">Transferase</keyword>
<accession>A0A3Q7HBY9</accession>
<evidence type="ECO:0000256" key="4">
    <source>
        <dbReference type="ARBA" id="ARBA00023136"/>
    </source>
</evidence>
<dbReference type="GO" id="GO:0005783">
    <property type="term" value="C:endoplasmic reticulum"/>
    <property type="evidence" value="ECO:0000318"/>
    <property type="project" value="GO_Central"/>
</dbReference>
<comment type="similarity">
    <text evidence="5">Belongs to the class VI-like SAM-binding methyltransferase superfamily. Isoprenylcysteine carboxyl methyltransferase family.</text>
</comment>
<dbReference type="Gramene" id="Solyc05g024325.1.1">
    <property type="protein sequence ID" value="Solyc05g024325.1.1"/>
    <property type="gene ID" value="Solyc05g024325.1"/>
</dbReference>
<keyword evidence="5" id="KW-0489">Methyltransferase</keyword>
<evidence type="ECO:0000256" key="5">
    <source>
        <dbReference type="RuleBase" id="RU362022"/>
    </source>
</evidence>
<dbReference type="GO" id="GO:0004671">
    <property type="term" value="F:protein C-terminal S-isoprenylcysteine carboxyl O-methyltransferase activity"/>
    <property type="evidence" value="ECO:0000318"/>
    <property type="project" value="GO_Central"/>
</dbReference>
<dbReference type="GO" id="GO:0005789">
    <property type="term" value="C:endoplasmic reticulum membrane"/>
    <property type="evidence" value="ECO:0007669"/>
    <property type="project" value="UniProtKB-SubCell"/>
</dbReference>
<dbReference type="Pfam" id="PF04140">
    <property type="entry name" value="ICMT"/>
    <property type="match status" value="1"/>
</dbReference>
<dbReference type="PANTHER" id="PTHR12714:SF9">
    <property type="entry name" value="PROTEIN-S-ISOPRENYLCYSTEINE O-METHYLTRANSFERASE"/>
    <property type="match status" value="1"/>
</dbReference>
<evidence type="ECO:0000256" key="1">
    <source>
        <dbReference type="ARBA" id="ARBA00004141"/>
    </source>
</evidence>
<evidence type="ECO:0000313" key="6">
    <source>
        <dbReference type="EnsemblPlants" id="Solyc05g024325.1.1"/>
    </source>
</evidence>
<reference evidence="6" key="1">
    <citation type="journal article" date="2012" name="Nature">
        <title>The tomato genome sequence provides insights into fleshy fruit evolution.</title>
        <authorList>
            <consortium name="Tomato Genome Consortium"/>
        </authorList>
    </citation>
    <scope>NUCLEOTIDE SEQUENCE [LARGE SCALE GENOMIC DNA]</scope>
    <source>
        <strain evidence="6">cv. Heinz 1706</strain>
    </source>
</reference>
<comment type="subcellular location">
    <subcellularLocation>
        <location evidence="5">Endoplasmic reticulum membrane</location>
        <topology evidence="5">Multi-pass membrane protein</topology>
    </subcellularLocation>
    <subcellularLocation>
        <location evidence="1">Membrane</location>
        <topology evidence="1">Multi-pass membrane protein</topology>
    </subcellularLocation>
</comment>
<evidence type="ECO:0000256" key="2">
    <source>
        <dbReference type="ARBA" id="ARBA00022692"/>
    </source>
</evidence>
<keyword evidence="5" id="KW-0949">S-adenosyl-L-methionine</keyword>
<keyword evidence="3 5" id="KW-1133">Transmembrane helix</keyword>
<dbReference type="EC" id="2.1.1.100" evidence="5"/>
<dbReference type="STRING" id="4081.A0A3Q7HBY9"/>
<dbReference type="InterPro" id="IPR007269">
    <property type="entry name" value="ICMT_MeTrfase"/>
</dbReference>
<keyword evidence="4 5" id="KW-0472">Membrane</keyword>
<dbReference type="EnsemblPlants" id="Solyc05g024325.1.1">
    <property type="protein sequence ID" value="Solyc05g024325.1.1"/>
    <property type="gene ID" value="Solyc05g024325.1"/>
</dbReference>
<organism evidence="6">
    <name type="scientific">Solanum lycopersicum</name>
    <name type="common">Tomato</name>
    <name type="synonym">Lycopersicon esculentum</name>
    <dbReference type="NCBI Taxonomy" id="4081"/>
    <lineage>
        <taxon>Eukaryota</taxon>
        <taxon>Viridiplantae</taxon>
        <taxon>Streptophyta</taxon>
        <taxon>Embryophyta</taxon>
        <taxon>Tracheophyta</taxon>
        <taxon>Spermatophyta</taxon>
        <taxon>Magnoliopsida</taxon>
        <taxon>eudicotyledons</taxon>
        <taxon>Gunneridae</taxon>
        <taxon>Pentapetalae</taxon>
        <taxon>asterids</taxon>
        <taxon>lamiids</taxon>
        <taxon>Solanales</taxon>
        <taxon>Solanaceae</taxon>
        <taxon>Solanoideae</taxon>
        <taxon>Solaneae</taxon>
        <taxon>Solanum</taxon>
        <taxon>Solanum subgen. Lycopersicon</taxon>
    </lineage>
</organism>
<dbReference type="PANTHER" id="PTHR12714">
    <property type="entry name" value="PROTEIN-S ISOPRENYLCYSTEINE O-METHYLTRANSFERASE"/>
    <property type="match status" value="1"/>
</dbReference>
<sequence length="90" mass="10840">MNFISHKSPLIEYLTEFYFFLGLKEYWWISNLSLAINIIRDIIRKLTIVTVDQQLVTNEIYRFVWYLNYCGFFIWSVGIQILCIFSGRIS</sequence>
<dbReference type="Proteomes" id="UP000004994">
    <property type="component" value="Chromosome 5"/>
</dbReference>
<feature type="transmembrane region" description="Helical" evidence="5">
    <location>
        <begin position="63"/>
        <end position="87"/>
    </location>
</feature>
<name>A0A3Q7HBY9_SOLLC</name>
<keyword evidence="2 5" id="KW-0812">Transmembrane</keyword>
<proteinExistence type="inferred from homology"/>
<dbReference type="InParanoid" id="A0A3Q7HBY9"/>
<keyword evidence="7" id="KW-1185">Reference proteome</keyword>
<evidence type="ECO:0000313" key="7">
    <source>
        <dbReference type="Proteomes" id="UP000004994"/>
    </source>
</evidence>
<comment type="cofactor">
    <cofactor evidence="5">
        <name>Zn(2+)</name>
        <dbReference type="ChEBI" id="CHEBI:29105"/>
    </cofactor>
    <text evidence="5">Divalent metal cations. Probably Zn(2+).</text>
</comment>